<dbReference type="EMBL" id="FXAN01000099">
    <property type="protein sequence ID" value="SMG02430.1"/>
    <property type="molecule type" value="Genomic_DNA"/>
</dbReference>
<dbReference type="AlphaFoldDB" id="A0A238HB65"/>
<dbReference type="Proteomes" id="UP000198460">
    <property type="component" value="Unassembled WGS sequence"/>
</dbReference>
<accession>A0A238HB65</accession>
<protein>
    <submittedName>
        <fullName evidence="1">Uncharacterized protein</fullName>
    </submittedName>
</protein>
<evidence type="ECO:0000313" key="1">
    <source>
        <dbReference type="EMBL" id="SMG02430.1"/>
    </source>
</evidence>
<organism evidence="1 2">
    <name type="scientific">Burkholderia singularis</name>
    <dbReference type="NCBI Taxonomy" id="1503053"/>
    <lineage>
        <taxon>Bacteria</taxon>
        <taxon>Pseudomonadati</taxon>
        <taxon>Pseudomonadota</taxon>
        <taxon>Betaproteobacteria</taxon>
        <taxon>Burkholderiales</taxon>
        <taxon>Burkholderiaceae</taxon>
        <taxon>Burkholderia</taxon>
        <taxon>pseudomallei group</taxon>
    </lineage>
</organism>
<evidence type="ECO:0000313" key="2">
    <source>
        <dbReference type="Proteomes" id="UP000198460"/>
    </source>
</evidence>
<proteinExistence type="predicted"/>
<reference evidence="1 2" key="1">
    <citation type="submission" date="2017-04" db="EMBL/GenBank/DDBJ databases">
        <authorList>
            <person name="Afonso C.L."/>
            <person name="Miller P.J."/>
            <person name="Scott M.A."/>
            <person name="Spackman E."/>
            <person name="Goraichik I."/>
            <person name="Dimitrov K.M."/>
            <person name="Suarez D.L."/>
            <person name="Swayne D.E."/>
        </authorList>
    </citation>
    <scope>NUCLEOTIDE SEQUENCE [LARGE SCALE GENOMIC DNA]</scope>
    <source>
        <strain evidence="1">LMG 28154</strain>
    </source>
</reference>
<gene>
    <name evidence="1" type="ORF">BSIN_5077</name>
</gene>
<sequence length="62" mass="6675">MKVRCGWERGYGSEHAGLVGADNGKRSDGVVADGARAYARRCRCALWARGRVPGAPLARQCQ</sequence>
<name>A0A238HB65_9BURK</name>